<feature type="transmembrane region" description="Helical" evidence="1">
    <location>
        <begin position="205"/>
        <end position="227"/>
    </location>
</feature>
<keyword evidence="1" id="KW-0812">Transmembrane</keyword>
<feature type="transmembrane region" description="Helical" evidence="1">
    <location>
        <begin position="771"/>
        <end position="789"/>
    </location>
</feature>
<dbReference type="EMBL" id="CAJVCH010552128">
    <property type="protein sequence ID" value="CAG7829580.1"/>
    <property type="molecule type" value="Genomic_DNA"/>
</dbReference>
<reference evidence="2" key="1">
    <citation type="submission" date="2021-06" db="EMBL/GenBank/DDBJ databases">
        <authorList>
            <person name="Hodson N. C."/>
            <person name="Mongue J. A."/>
            <person name="Jaron S. K."/>
        </authorList>
    </citation>
    <scope>NUCLEOTIDE SEQUENCE</scope>
</reference>
<keyword evidence="1" id="KW-1133">Transmembrane helix</keyword>
<feature type="transmembrane region" description="Helical" evidence="1">
    <location>
        <begin position="110"/>
        <end position="130"/>
    </location>
</feature>
<dbReference type="Proteomes" id="UP000708208">
    <property type="component" value="Unassembled WGS sequence"/>
</dbReference>
<evidence type="ECO:0000313" key="2">
    <source>
        <dbReference type="EMBL" id="CAG7829580.1"/>
    </source>
</evidence>
<feature type="transmembrane region" description="Helical" evidence="1">
    <location>
        <begin position="411"/>
        <end position="430"/>
    </location>
</feature>
<feature type="transmembrane region" description="Helical" evidence="1">
    <location>
        <begin position="647"/>
        <end position="667"/>
    </location>
</feature>
<name>A0A8J2LVU7_9HEXA</name>
<keyword evidence="3" id="KW-1185">Reference proteome</keyword>
<evidence type="ECO:0008006" key="4">
    <source>
        <dbReference type="Google" id="ProtNLM"/>
    </source>
</evidence>
<feature type="transmembrane region" description="Helical" evidence="1">
    <location>
        <begin position="706"/>
        <end position="725"/>
    </location>
</feature>
<evidence type="ECO:0000313" key="3">
    <source>
        <dbReference type="Proteomes" id="UP000708208"/>
    </source>
</evidence>
<feature type="transmembrane region" description="Helical" evidence="1">
    <location>
        <begin position="562"/>
        <end position="582"/>
    </location>
</feature>
<gene>
    <name evidence="2" type="ORF">AFUS01_LOCUS39439</name>
</gene>
<feature type="transmembrane region" description="Helical" evidence="1">
    <location>
        <begin position="846"/>
        <end position="869"/>
    </location>
</feature>
<organism evidence="2 3">
    <name type="scientific">Allacma fusca</name>
    <dbReference type="NCBI Taxonomy" id="39272"/>
    <lineage>
        <taxon>Eukaryota</taxon>
        <taxon>Metazoa</taxon>
        <taxon>Ecdysozoa</taxon>
        <taxon>Arthropoda</taxon>
        <taxon>Hexapoda</taxon>
        <taxon>Collembola</taxon>
        <taxon>Symphypleona</taxon>
        <taxon>Sminthuridae</taxon>
        <taxon>Allacma</taxon>
    </lineage>
</organism>
<sequence length="880" mass="102334">MPTLSELDSISEIQILRSPTNAYHPTLFKKAETFSLTALQNHLRNFLEKCIKFKECRKLFEDEPSQNICCLTNIYILKGYTLGSAIFSVPFEWNPHTQTFFVTESKFRKLTWIIATIVQMVFTLRVLQLAVQNWRLRLYSPLNLEHSMDYTFLFLQHFFTVILSVNTYRCRKELLQVLYALRESTNLACGFYNGKHKDRSAVGKVMAAIYYYQMGLVMVSFIIGFALKHDSRYMLVKAQDIPDNFVGKCLVIAQWMAVMHLRVTVISYSLVYGFPLLLYISNTITTLRAISGRGNANKSMIRKYTRIYKEIALTLQVWNFIYGPIVLPVYKFGIVGSLMISNYGFVKLRGWSKILSGLRAVYNTAYALLNFLSFAKVNSVSKETLRLWRQFSKHDLDKKTRDSLMPLKIRISSLYFVDTIMVLTMLHAVIDFTRNFQQSYEQYQESLHTWYKIRQPSEPVSENENEATEKSYVSLMLLDLMASSYFVFLAVQNRRPNYLESLIKFFESRKLFQHGQNQNICSLTNIYILKGYTLGSAIFSVPFEWNSQTQTFFATESKFRKFSWSIATIVQIFFSLRFLQLAVVNWCSRHDSAENLANSMDYIFLFAQNFFTVVLAINCYRSRKELLQVLYGLKESKILLKNHTQRARSPIGIIMVGMYYYSILLALKYDTRYLFVKAENSPDGFVGIAIMVAQWITMVHLKATTFSYSVLYGFPLLLYISNTISSLRAISVKRNAMSKVKKHIRIYKEITLTLQLWDFIYGPFVLPSYKFAVLVGIVVSNYGFVKLGGWPKYMRGLRAVYNIAYALFNFRAFARVNSVSKETLQGWRQVCLRDLDRKTSRSLMTLRIHIGSLYFVDTVMILTMVHTVIEFTVNMLVLYE</sequence>
<feature type="transmembrane region" description="Helical" evidence="1">
    <location>
        <begin position="602"/>
        <end position="620"/>
    </location>
</feature>
<feature type="transmembrane region" description="Helical" evidence="1">
    <location>
        <begin position="360"/>
        <end position="379"/>
    </location>
</feature>
<feature type="transmembrane region" description="Helical" evidence="1">
    <location>
        <begin position="472"/>
        <end position="491"/>
    </location>
</feature>
<comment type="caution">
    <text evidence="2">The sequence shown here is derived from an EMBL/GenBank/DDBJ whole genome shotgun (WGS) entry which is preliminary data.</text>
</comment>
<feature type="transmembrane region" description="Helical" evidence="1">
    <location>
        <begin position="311"/>
        <end position="340"/>
    </location>
</feature>
<proteinExistence type="predicted"/>
<dbReference type="AlphaFoldDB" id="A0A8J2LVU7"/>
<protein>
    <recommendedName>
        <fullName evidence="4">Gustatory receptor</fullName>
    </recommendedName>
</protein>
<keyword evidence="1" id="KW-0472">Membrane</keyword>
<evidence type="ECO:0000256" key="1">
    <source>
        <dbReference type="SAM" id="Phobius"/>
    </source>
</evidence>
<accession>A0A8J2LVU7</accession>
<feature type="transmembrane region" description="Helical" evidence="1">
    <location>
        <begin position="265"/>
        <end position="290"/>
    </location>
</feature>